<organism evidence="2 4">
    <name type="scientific">Lactiplantibacillus paraplantarum</name>
    <dbReference type="NCBI Taxonomy" id="60520"/>
    <lineage>
        <taxon>Bacteria</taxon>
        <taxon>Bacillati</taxon>
        <taxon>Bacillota</taxon>
        <taxon>Bacilli</taxon>
        <taxon>Lactobacillales</taxon>
        <taxon>Lactobacillaceae</taxon>
        <taxon>Lactiplantibacillus</taxon>
    </lineage>
</organism>
<dbReference type="AlphaFoldDB" id="A0A3R7H0R9"/>
<dbReference type="EMBL" id="SEHH01000118">
    <property type="protein sequence ID" value="TBX38306.1"/>
    <property type="molecule type" value="Genomic_DNA"/>
</dbReference>
<reference evidence="2 4" key="2">
    <citation type="submission" date="2019-01" db="EMBL/GenBank/DDBJ databases">
        <title>Draft genome sequence of Lactobacillus paraplantarum OSY-TC318, a Producer of the novel lantibiotic Paraplantaracin TC318.</title>
        <authorList>
            <person name="Hussein W.E."/>
            <person name="Huang E."/>
            <person name="Yousef A.E."/>
        </authorList>
    </citation>
    <scope>NUCLEOTIDE SEQUENCE [LARGE SCALE GENOMIC DNA]</scope>
    <source>
        <strain evidence="2 4">OSY-TC318</strain>
    </source>
</reference>
<dbReference type="Proteomes" id="UP000292648">
    <property type="component" value="Unassembled WGS sequence"/>
</dbReference>
<name>A0A3R7H0R9_9LACO</name>
<sequence length="135" mass="16031">MMDKTIKNYLEQVLRDYPRTDKYIENRMKQLSYFNHNYKTHSTNNEDKNTMITMIAININTDRRLTQLELNRTAIDYCLGNSDELTKNIITELYLKSHPFLNLEGVGNKYHTDKATVSRHRMHFFELLAKELGLV</sequence>
<proteinExistence type="predicted"/>
<evidence type="ECO:0000313" key="2">
    <source>
        <dbReference type="EMBL" id="TBX38306.1"/>
    </source>
</evidence>
<dbReference type="NCBIfam" id="TIGR01636">
    <property type="entry name" value="phage_rinA"/>
    <property type="match status" value="1"/>
</dbReference>
<protein>
    <submittedName>
        <fullName evidence="2">Transcriptional regulator</fullName>
    </submittedName>
</protein>
<evidence type="ECO:0000313" key="1">
    <source>
        <dbReference type="EMBL" id="AYJ39873.1"/>
    </source>
</evidence>
<dbReference type="EMBL" id="CP032744">
    <property type="protein sequence ID" value="AYJ39873.1"/>
    <property type="molecule type" value="Genomic_DNA"/>
</dbReference>
<dbReference type="InterPro" id="IPR006523">
    <property type="entry name" value="RinA"/>
</dbReference>
<gene>
    <name evidence="2" type="ORF">EUZ87_13860</name>
    <name evidence="1" type="ORF">LP667_14250</name>
</gene>
<evidence type="ECO:0000313" key="4">
    <source>
        <dbReference type="Proteomes" id="UP000292648"/>
    </source>
</evidence>
<reference evidence="1 3" key="1">
    <citation type="submission" date="2018-10" db="EMBL/GenBank/DDBJ databases">
        <title>Genome seuquencing of Lactobacillus species.</title>
        <authorList>
            <person name="Baek C."/>
            <person name="Yi H."/>
        </authorList>
    </citation>
    <scope>NUCLEOTIDE SEQUENCE [LARGE SCALE GENOMIC DNA]</scope>
    <source>
        <strain evidence="1 3">DSM 10667</strain>
    </source>
</reference>
<dbReference type="GeneID" id="79808602"/>
<evidence type="ECO:0000313" key="3">
    <source>
        <dbReference type="Proteomes" id="UP000277896"/>
    </source>
</evidence>
<dbReference type="RefSeq" id="WP_050584248.1">
    <property type="nucleotide sequence ID" value="NZ_AVAI01000059.1"/>
</dbReference>
<dbReference type="Proteomes" id="UP000277896">
    <property type="component" value="Chromosome"/>
</dbReference>
<accession>A0A3R7H0R9</accession>